<keyword evidence="2 3" id="KW-0802">TPR repeat</keyword>
<organism evidence="5 6">
    <name type="scientific">Salegentibacter salinarum</name>
    <dbReference type="NCBI Taxonomy" id="447422"/>
    <lineage>
        <taxon>Bacteria</taxon>
        <taxon>Pseudomonadati</taxon>
        <taxon>Bacteroidota</taxon>
        <taxon>Flavobacteriia</taxon>
        <taxon>Flavobacteriales</taxon>
        <taxon>Flavobacteriaceae</taxon>
        <taxon>Salegentibacter</taxon>
    </lineage>
</organism>
<dbReference type="SMART" id="SM00028">
    <property type="entry name" value="TPR"/>
    <property type="match status" value="4"/>
</dbReference>
<accession>A0A2N0TZ44</accession>
<dbReference type="OrthoDB" id="935812at2"/>
<dbReference type="RefSeq" id="WP_079714540.1">
    <property type="nucleotide sequence ID" value="NZ_FUZC01000022.1"/>
</dbReference>
<dbReference type="EMBL" id="LKTS01000008">
    <property type="protein sequence ID" value="PKD20011.1"/>
    <property type="molecule type" value="Genomic_DNA"/>
</dbReference>
<comment type="caution">
    <text evidence="5">The sequence shown here is derived from an EMBL/GenBank/DDBJ whole genome shotgun (WGS) entry which is preliminary data.</text>
</comment>
<dbReference type="PROSITE" id="PS50005">
    <property type="entry name" value="TPR"/>
    <property type="match status" value="2"/>
</dbReference>
<feature type="repeat" description="TPR" evidence="3">
    <location>
        <begin position="63"/>
        <end position="96"/>
    </location>
</feature>
<evidence type="ECO:0000256" key="3">
    <source>
        <dbReference type="PROSITE-ProRule" id="PRU00339"/>
    </source>
</evidence>
<evidence type="ECO:0000313" key="6">
    <source>
        <dbReference type="Proteomes" id="UP000232673"/>
    </source>
</evidence>
<keyword evidence="4" id="KW-0472">Membrane</keyword>
<keyword evidence="4" id="KW-1133">Transmembrane helix</keyword>
<dbReference type="STRING" id="447422.SAMN05660903_03587"/>
<feature type="transmembrane region" description="Helical" evidence="4">
    <location>
        <begin position="7"/>
        <end position="28"/>
    </location>
</feature>
<sequence>MKRFFKILKLVVASLLTLYSVFIIYFMLFSPAEKRFNVAAHLQGSFLSQNLFEILKFQDPENDEIYFEQSVAFNKRGEYKKGFELLDQAVDLNPKVHLGYRGYMKLRFLRDFNGALKDFTRLDPLTPNFVDAPWGEDINFLRGESYFGLKDYEKAKAYFEKSIETQGADWVDIQAYVYAGICEYKMNKPAEAIAFYQKALEQSKYTVEAQLGLAKIYLEKQDLKNAEIHADLAQKYYSYKRNDGYNEYLNEVYKEDIELLQKRFK</sequence>
<keyword evidence="6" id="KW-1185">Reference proteome</keyword>
<evidence type="ECO:0000313" key="5">
    <source>
        <dbReference type="EMBL" id="PKD20011.1"/>
    </source>
</evidence>
<dbReference type="PANTHER" id="PTHR44858">
    <property type="entry name" value="TETRATRICOPEPTIDE REPEAT PROTEIN 6"/>
    <property type="match status" value="1"/>
</dbReference>
<evidence type="ECO:0000256" key="4">
    <source>
        <dbReference type="SAM" id="Phobius"/>
    </source>
</evidence>
<dbReference type="PANTHER" id="PTHR44858:SF1">
    <property type="entry name" value="UDP-N-ACETYLGLUCOSAMINE--PEPTIDE N-ACETYLGLUCOSAMINYLTRANSFERASE SPINDLY-RELATED"/>
    <property type="match status" value="1"/>
</dbReference>
<keyword evidence="1" id="KW-0677">Repeat</keyword>
<proteinExistence type="predicted"/>
<reference evidence="5 6" key="1">
    <citation type="submission" date="2015-10" db="EMBL/GenBank/DDBJ databases">
        <title>Draft genome sequence of Salegentibacter salinarum KCTC 12975.</title>
        <authorList>
            <person name="Lin W."/>
            <person name="Zheng Q."/>
        </authorList>
    </citation>
    <scope>NUCLEOTIDE SEQUENCE [LARGE SCALE GENOMIC DNA]</scope>
    <source>
        <strain evidence="5 6">KCTC 12975</strain>
    </source>
</reference>
<evidence type="ECO:0000256" key="2">
    <source>
        <dbReference type="ARBA" id="ARBA00022803"/>
    </source>
</evidence>
<name>A0A2N0TZ44_9FLAO</name>
<dbReference type="InterPro" id="IPR019734">
    <property type="entry name" value="TPR_rpt"/>
</dbReference>
<dbReference type="Gene3D" id="1.25.40.10">
    <property type="entry name" value="Tetratricopeptide repeat domain"/>
    <property type="match status" value="1"/>
</dbReference>
<gene>
    <name evidence="5" type="ORF">APR41_15175</name>
</gene>
<feature type="repeat" description="TPR" evidence="3">
    <location>
        <begin position="136"/>
        <end position="169"/>
    </location>
</feature>
<evidence type="ECO:0000256" key="1">
    <source>
        <dbReference type="ARBA" id="ARBA00022737"/>
    </source>
</evidence>
<dbReference type="Proteomes" id="UP000232673">
    <property type="component" value="Unassembled WGS sequence"/>
</dbReference>
<dbReference type="SUPFAM" id="SSF48452">
    <property type="entry name" value="TPR-like"/>
    <property type="match status" value="1"/>
</dbReference>
<dbReference type="InterPro" id="IPR011990">
    <property type="entry name" value="TPR-like_helical_dom_sf"/>
</dbReference>
<dbReference type="AlphaFoldDB" id="A0A2N0TZ44"/>
<dbReference type="Pfam" id="PF13424">
    <property type="entry name" value="TPR_12"/>
    <property type="match status" value="1"/>
</dbReference>
<dbReference type="InterPro" id="IPR050498">
    <property type="entry name" value="Ycf3"/>
</dbReference>
<keyword evidence="4" id="KW-0812">Transmembrane</keyword>
<protein>
    <submittedName>
        <fullName evidence="5">Uncharacterized protein</fullName>
    </submittedName>
</protein>